<feature type="compositionally biased region" description="Polar residues" evidence="1">
    <location>
        <begin position="380"/>
        <end position="400"/>
    </location>
</feature>
<proteinExistence type="predicted"/>
<protein>
    <submittedName>
        <fullName evidence="2">Uncharacterized protein</fullName>
    </submittedName>
</protein>
<feature type="compositionally biased region" description="Low complexity" evidence="1">
    <location>
        <begin position="350"/>
        <end position="360"/>
    </location>
</feature>
<feature type="compositionally biased region" description="Basic and acidic residues" evidence="1">
    <location>
        <begin position="273"/>
        <end position="296"/>
    </location>
</feature>
<feature type="compositionally biased region" description="Basic and acidic residues" evidence="1">
    <location>
        <begin position="177"/>
        <end position="192"/>
    </location>
</feature>
<feature type="compositionally biased region" description="Polar residues" evidence="1">
    <location>
        <begin position="164"/>
        <end position="175"/>
    </location>
</feature>
<feature type="compositionally biased region" description="Basic and acidic residues" evidence="1">
    <location>
        <begin position="126"/>
        <end position="144"/>
    </location>
</feature>
<feature type="region of interest" description="Disordered" evidence="1">
    <location>
        <begin position="92"/>
        <end position="192"/>
    </location>
</feature>
<evidence type="ECO:0000313" key="2">
    <source>
        <dbReference type="EMBL" id="CAG9319903.1"/>
    </source>
</evidence>
<accession>A0AAU9J7G1</accession>
<reference evidence="2" key="1">
    <citation type="submission" date="2021-09" db="EMBL/GenBank/DDBJ databases">
        <authorList>
            <consortium name="AG Swart"/>
            <person name="Singh M."/>
            <person name="Singh A."/>
            <person name="Seah K."/>
            <person name="Emmerich C."/>
        </authorList>
    </citation>
    <scope>NUCLEOTIDE SEQUENCE</scope>
    <source>
        <strain evidence="2">ATCC30299</strain>
    </source>
</reference>
<dbReference type="AlphaFoldDB" id="A0AAU9J7G1"/>
<feature type="region of interest" description="Disordered" evidence="1">
    <location>
        <begin position="327"/>
        <end position="360"/>
    </location>
</feature>
<gene>
    <name evidence="2" type="ORF">BSTOLATCC_MIC25148</name>
</gene>
<dbReference type="EMBL" id="CAJZBQ010000024">
    <property type="protein sequence ID" value="CAG9319903.1"/>
    <property type="molecule type" value="Genomic_DNA"/>
</dbReference>
<feature type="compositionally biased region" description="Polar residues" evidence="1">
    <location>
        <begin position="422"/>
        <end position="436"/>
    </location>
</feature>
<feature type="region of interest" description="Disordered" evidence="1">
    <location>
        <begin position="265"/>
        <end position="296"/>
    </location>
</feature>
<sequence>MKLSFQPDDPYSTYREFEIVREKEELFGKPARKPQDPSIKSLLAFEEELPSFKEAEKQKWLSEARDAYRGYFYSTSDSNYYRLKVESPSPYIKNPSIEQKSEENHIEINDRVEKPIEVQKVNNPETKIEMKSIKKKEEEKEKPNTKINKPKPSQQQIKKENPRPLSSSKSVSAIQKPSEKSKNDDGRIERQEARIKKLNQTTRWLPNSAFTTYFGKPAFANYGQGNVNPVRGGYLYGDYMKSHNIAPHEGKNDPEYAQVYKNAETHGLQQKPRSPEPPRKCKDEDRLSPDQVEELKRRSQIIAEKKSTPSKKIIKPNLYEVKTFKSVHSTPNTSFEGEAEEEEDLEKNNQKNQKLKNNFVKNETANTDRCLTKTEKKSVKTLTKNHTQSKQATAVNQSSEVPEINYDENRQNLLLPAPKQPPTQQSPSFRSQESLVPQVQISNTQQPIQLKITPDQTATGNISPSPGLKSEPPSLAEPNQQFPNPNFFTTTYKEMASKIHYSPKFTSVLPLSLCEKCHEPITSELEIKPEDLCPPNSLSDMPFKELNPKNYKQLPATFTKRIPAAGKLSYKSLSAYSVIFPEY</sequence>
<feature type="region of interest" description="Disordered" evidence="1">
    <location>
        <begin position="377"/>
        <end position="436"/>
    </location>
</feature>
<feature type="compositionally biased region" description="Basic and acidic residues" evidence="1">
    <location>
        <begin position="99"/>
        <end position="117"/>
    </location>
</feature>
<evidence type="ECO:0000313" key="3">
    <source>
        <dbReference type="Proteomes" id="UP001162131"/>
    </source>
</evidence>
<name>A0AAU9J7G1_9CILI</name>
<evidence type="ECO:0000256" key="1">
    <source>
        <dbReference type="SAM" id="MobiDB-lite"/>
    </source>
</evidence>
<organism evidence="2 3">
    <name type="scientific">Blepharisma stoltei</name>
    <dbReference type="NCBI Taxonomy" id="1481888"/>
    <lineage>
        <taxon>Eukaryota</taxon>
        <taxon>Sar</taxon>
        <taxon>Alveolata</taxon>
        <taxon>Ciliophora</taxon>
        <taxon>Postciliodesmatophora</taxon>
        <taxon>Heterotrichea</taxon>
        <taxon>Heterotrichida</taxon>
        <taxon>Blepharismidae</taxon>
        <taxon>Blepharisma</taxon>
    </lineage>
</organism>
<comment type="caution">
    <text evidence="2">The sequence shown here is derived from an EMBL/GenBank/DDBJ whole genome shotgun (WGS) entry which is preliminary data.</text>
</comment>
<feature type="compositionally biased region" description="Polar residues" evidence="1">
    <location>
        <begin position="454"/>
        <end position="464"/>
    </location>
</feature>
<dbReference type="Proteomes" id="UP001162131">
    <property type="component" value="Unassembled WGS sequence"/>
</dbReference>
<keyword evidence="3" id="KW-1185">Reference proteome</keyword>
<feature type="region of interest" description="Disordered" evidence="1">
    <location>
        <begin position="454"/>
        <end position="481"/>
    </location>
</feature>